<dbReference type="InterPro" id="IPR036928">
    <property type="entry name" value="AS_sf"/>
</dbReference>
<name>A0A2I7KA13_9RHOB</name>
<dbReference type="InterPro" id="IPR023631">
    <property type="entry name" value="Amidase_dom"/>
</dbReference>
<sequence>MSETTTSARETLQDISAGRRTAVALMEETLARIDALNPSLNAIVALRDREVLMAEAAAADRSTTRGPLHGLPMAIKDLANVAGVRSTQGSPLLADFVPQQDDLMVARLRAAGALFIGKTNTPEFGLGSHTFNPVHGATANPYDHGRSCGGSSGGAAVALATGMVALADGSDMMGSLRNPAGWCNVYGFRPSWGRVPGEPRGDLFLHSLSTNGPMARCPEDLALLLDVMSGPDPRQPLAATAGAGRCVSPLPEARPMRIGWLADWGGAYPMESGILETCETALETLRTLGHQVEMLAPPFAAERIWQSWSTLRSFSVASGLRVFGGQMQQLKDSAQWELQRGLALSGQEIQAASDLRSDWQRVAARLFSQYDALVLPTAQCWPFDIALDYPQVIGETAMDSYHRWMEVVTPVSLIGVPCLAAPAGFGPAGLPMGIQIFAAHGRDRELLALGQQYHCATRWPERRPPQTPSTTAAR</sequence>
<dbReference type="EMBL" id="CP010725">
    <property type="protein sequence ID" value="AUQ99438.1"/>
    <property type="molecule type" value="Genomic_DNA"/>
</dbReference>
<accession>A0A2I7KA13</accession>
<dbReference type="RefSeq" id="WP_102883657.1">
    <property type="nucleotide sequence ID" value="NZ_CP010725.1"/>
</dbReference>
<organism evidence="2 3">
    <name type="scientific">Phaeobacter inhibens</name>
    <dbReference type="NCBI Taxonomy" id="221822"/>
    <lineage>
        <taxon>Bacteria</taxon>
        <taxon>Pseudomonadati</taxon>
        <taxon>Pseudomonadota</taxon>
        <taxon>Alphaproteobacteria</taxon>
        <taxon>Rhodobacterales</taxon>
        <taxon>Roseobacteraceae</taxon>
        <taxon>Phaeobacter</taxon>
    </lineage>
</organism>
<dbReference type="SUPFAM" id="SSF75304">
    <property type="entry name" value="Amidase signature (AS) enzymes"/>
    <property type="match status" value="1"/>
</dbReference>
<dbReference type="Pfam" id="PF01425">
    <property type="entry name" value="Amidase"/>
    <property type="match status" value="1"/>
</dbReference>
<dbReference type="AlphaFoldDB" id="A0A2I7KA13"/>
<dbReference type="PANTHER" id="PTHR11895">
    <property type="entry name" value="TRANSAMIDASE"/>
    <property type="match status" value="1"/>
</dbReference>
<dbReference type="Proteomes" id="UP000236447">
    <property type="component" value="Chromosome"/>
</dbReference>
<evidence type="ECO:0000259" key="1">
    <source>
        <dbReference type="Pfam" id="PF01425"/>
    </source>
</evidence>
<dbReference type="Gene3D" id="3.90.1300.10">
    <property type="entry name" value="Amidase signature (AS) domain"/>
    <property type="match status" value="1"/>
</dbReference>
<reference evidence="2 3" key="1">
    <citation type="journal article" date="2017" name="Front. Microbiol.">
        <title>Phaeobacter piscinae sp. nov., a species of the Roseobacter group and potential aquaculture probiont.</title>
        <authorList>
            <person name="Sonnenschein E.C."/>
            <person name="Phippen C.B.W."/>
            <person name="Nielsen K.F."/>
            <person name="Mateiu R.V."/>
            <person name="Melchiorsen J."/>
            <person name="Gram L."/>
            <person name="Overmann J."/>
            <person name="Freese H.M."/>
        </authorList>
    </citation>
    <scope>NUCLEOTIDE SEQUENCE [LARGE SCALE GENOMIC DNA]</scope>
    <source>
        <strain evidence="2 3">P88</strain>
    </source>
</reference>
<feature type="domain" description="Amidase" evidence="1">
    <location>
        <begin position="25"/>
        <end position="447"/>
    </location>
</feature>
<gene>
    <name evidence="2" type="ORF">PhaeoP88_02072</name>
</gene>
<reference evidence="2 3" key="2">
    <citation type="journal article" date="2017" name="Genome Biol. Evol.">
        <title>Trajectories and Drivers of Genome Evolution in Surface-Associated Marine Phaeobacter.</title>
        <authorList>
            <person name="Freese H.M."/>
            <person name="Sikorski J."/>
            <person name="Bunk B."/>
            <person name="Scheuner C."/>
            <person name="Meier-Kolthoff J.P."/>
            <person name="Sproer C."/>
            <person name="Gram L."/>
            <person name="Overmann J."/>
        </authorList>
    </citation>
    <scope>NUCLEOTIDE SEQUENCE [LARGE SCALE GENOMIC DNA]</scope>
    <source>
        <strain evidence="2 3">P88</strain>
    </source>
</reference>
<dbReference type="NCBIfam" id="NF005686">
    <property type="entry name" value="PRK07486.1"/>
    <property type="match status" value="1"/>
</dbReference>
<protein>
    <submittedName>
        <fullName evidence="2">Amidase-like protein</fullName>
    </submittedName>
</protein>
<dbReference type="PANTHER" id="PTHR11895:SF76">
    <property type="entry name" value="INDOLEACETAMIDE HYDROLASE"/>
    <property type="match status" value="1"/>
</dbReference>
<evidence type="ECO:0000313" key="3">
    <source>
        <dbReference type="Proteomes" id="UP000236447"/>
    </source>
</evidence>
<proteinExistence type="predicted"/>
<dbReference type="InterPro" id="IPR000120">
    <property type="entry name" value="Amidase"/>
</dbReference>
<evidence type="ECO:0000313" key="2">
    <source>
        <dbReference type="EMBL" id="AUQ99438.1"/>
    </source>
</evidence>
<dbReference type="GO" id="GO:0003824">
    <property type="term" value="F:catalytic activity"/>
    <property type="evidence" value="ECO:0007669"/>
    <property type="project" value="InterPro"/>
</dbReference>